<dbReference type="GO" id="GO:0044877">
    <property type="term" value="F:protein-containing complex binding"/>
    <property type="evidence" value="ECO:0007669"/>
    <property type="project" value="TreeGrafter"/>
</dbReference>
<gene>
    <name evidence="2" type="ORF">G3I67_09755</name>
</gene>
<dbReference type="PANTHER" id="PTHR12126">
    <property type="entry name" value="NADH-UBIQUINONE OXIDOREDUCTASE 39 KDA SUBUNIT-RELATED"/>
    <property type="match status" value="1"/>
</dbReference>
<reference evidence="2" key="1">
    <citation type="submission" date="2020-02" db="EMBL/GenBank/DDBJ databases">
        <authorList>
            <person name="Chen W.-M."/>
        </authorList>
    </citation>
    <scope>NUCLEOTIDE SEQUENCE</scope>
    <source>
        <strain evidence="2">NBD-18</strain>
    </source>
</reference>
<dbReference type="EMBL" id="JAAGRN010000005">
    <property type="protein sequence ID" value="NDY83516.1"/>
    <property type="molecule type" value="Genomic_DNA"/>
</dbReference>
<evidence type="ECO:0000313" key="2">
    <source>
        <dbReference type="EMBL" id="NDY83516.1"/>
    </source>
</evidence>
<dbReference type="InterPro" id="IPR051207">
    <property type="entry name" value="ComplexI_NDUFA9_subunit"/>
</dbReference>
<comment type="caution">
    <text evidence="2">The sequence shown here is derived from an EMBL/GenBank/DDBJ whole genome shotgun (WGS) entry which is preliminary data.</text>
</comment>
<sequence length="423" mass="46514">MKLLITGATGYIGLRLVRAAQASGHQVFIAGRASGNIFFDLSKPQPVVLPEKFDAILHLAAITSSSATNPDAEIGAAEQLIDAAVLQNSRVIFVSSQASREDAPTDYGRTKWKIEQRVLAANGHVVRPGQVYGGFESGLFGVLATAVRKLPAYPAFIPAPSIQPVHVDDLVAALLSCASNGALQSSIFNIGAETPISFTRFLQSISKYWIGRLRVPIPVPVLLIRLVITAIGEKLRTKLGLERLNSLFDLQPMQTQHDLQRLGIKLRSLDSGMHRSGLRKRRDLALEGQALLSYVFGTKTSSELIRKYIRCIEQLRNGRAIGLKERYLNIPKLIHLIDLKNINNIDLGQEFIWRLNAAVLISEASIIGAERFLGIGHSSNLISNGFCIFSAVVQEILWRIVRVLMMPIIKNPFALKTDSEKQA</sequence>
<dbReference type="InterPro" id="IPR036291">
    <property type="entry name" value="NAD(P)-bd_dom_sf"/>
</dbReference>
<dbReference type="AlphaFoldDB" id="A0A6B2QY05"/>
<dbReference type="PANTHER" id="PTHR12126:SF11">
    <property type="entry name" value="NADH DEHYDROGENASE [UBIQUINONE] 1 ALPHA SUBCOMPLEX SUBUNIT 9, MITOCHONDRIAL"/>
    <property type="match status" value="1"/>
</dbReference>
<dbReference type="SUPFAM" id="SSF51735">
    <property type="entry name" value="NAD(P)-binding Rossmann-fold domains"/>
    <property type="match status" value="1"/>
</dbReference>
<dbReference type="Pfam" id="PF01370">
    <property type="entry name" value="Epimerase"/>
    <property type="match status" value="1"/>
</dbReference>
<dbReference type="InterPro" id="IPR001509">
    <property type="entry name" value="Epimerase_deHydtase"/>
</dbReference>
<proteinExistence type="predicted"/>
<dbReference type="Gene3D" id="3.40.50.720">
    <property type="entry name" value="NAD(P)-binding Rossmann-like Domain"/>
    <property type="match status" value="1"/>
</dbReference>
<evidence type="ECO:0000259" key="1">
    <source>
        <dbReference type="Pfam" id="PF01370"/>
    </source>
</evidence>
<feature type="domain" description="NAD-dependent epimerase/dehydratase" evidence="1">
    <location>
        <begin position="4"/>
        <end position="191"/>
    </location>
</feature>
<organism evidence="2">
    <name type="scientific">Sheuella amnicola</name>
    <dbReference type="NCBI Taxonomy" id="2707330"/>
    <lineage>
        <taxon>Bacteria</taxon>
        <taxon>Pseudomonadati</taxon>
        <taxon>Pseudomonadota</taxon>
        <taxon>Betaproteobacteria</taxon>
        <taxon>Burkholderiales</taxon>
        <taxon>Alcaligenaceae</taxon>
        <taxon>Sheuella</taxon>
    </lineage>
</organism>
<dbReference type="RefSeq" id="WP_163654743.1">
    <property type="nucleotide sequence ID" value="NZ_JAAGRN010000005.1"/>
</dbReference>
<name>A0A6B2QY05_9BURK</name>
<accession>A0A6B2QY05</accession>
<protein>
    <submittedName>
        <fullName evidence="2">Sugar nucleotide-binding protein</fullName>
    </submittedName>
</protein>